<sequence>MLVTQVGAKLLDGFEEYSSKDETDPTAPPAPIGPLLEALKHFQGDEETREHAHFVTFRNNLNKIMGTPYNSKNDWTFQAEKRVGCVYLDVRKTQQDIESNRNPHENQRRGAFAGRRFELYSTYPKPSVSTDDDQRQVNEDEEFCSISAITLGDKRLVVAAEIDCYEDLGDSREKAREYIELKTFRLLQREKDQFVFERFKLLVFWIQSFLVGTPKIVCAFRNDDFEVCKLQSFRVTEIPSFCRKHWVRQMLDRLLDRCD</sequence>
<gene>
    <name evidence="4" type="ORF">Plil01_001762100</name>
</gene>
<dbReference type="OrthoDB" id="5853397at2759"/>
<dbReference type="PANTHER" id="PTHR12395:SF9">
    <property type="entry name" value="DECAPPING AND EXORIBONUCLEASE PROTEIN"/>
    <property type="match status" value="1"/>
</dbReference>
<comment type="cofactor">
    <cofactor evidence="2">
        <name>a divalent metal cation</name>
        <dbReference type="ChEBI" id="CHEBI:60240"/>
    </cofactor>
</comment>
<keyword evidence="2" id="KW-0547">Nucleotide-binding</keyword>
<keyword evidence="2" id="KW-0539">Nucleus</keyword>
<dbReference type="GO" id="GO:0003723">
    <property type="term" value="F:RNA binding"/>
    <property type="evidence" value="ECO:0007669"/>
    <property type="project" value="UniProtKB-KW"/>
</dbReference>
<keyword evidence="2" id="KW-0479">Metal-binding</keyword>
<dbReference type="Proteomes" id="UP001165083">
    <property type="component" value="Unassembled WGS sequence"/>
</dbReference>
<dbReference type="GO" id="GO:0000166">
    <property type="term" value="F:nucleotide binding"/>
    <property type="evidence" value="ECO:0007669"/>
    <property type="project" value="UniProtKB-KW"/>
</dbReference>
<dbReference type="GO" id="GO:0034353">
    <property type="term" value="F:mRNA 5'-diphosphatase activity"/>
    <property type="evidence" value="ECO:0007669"/>
    <property type="project" value="TreeGrafter"/>
</dbReference>
<dbReference type="GO" id="GO:0005634">
    <property type="term" value="C:nucleus"/>
    <property type="evidence" value="ECO:0007669"/>
    <property type="project" value="UniProtKB-SubCell"/>
</dbReference>
<dbReference type="PANTHER" id="PTHR12395">
    <property type="entry name" value="DOM-3 RELATED"/>
    <property type="match status" value="1"/>
</dbReference>
<name>A0A9W6YJ67_9STRA</name>
<evidence type="ECO:0000256" key="2">
    <source>
        <dbReference type="RuleBase" id="RU367113"/>
    </source>
</evidence>
<comment type="caution">
    <text evidence="4">The sequence shown here is derived from an EMBL/GenBank/DDBJ whole genome shotgun (WGS) entry which is preliminary data.</text>
</comment>
<dbReference type="Pfam" id="PF08652">
    <property type="entry name" value="RAI1"/>
    <property type="match status" value="1"/>
</dbReference>
<keyword evidence="2" id="KW-0694">RNA-binding</keyword>
<dbReference type="GO" id="GO:0110155">
    <property type="term" value="P:NAD-cap decapping"/>
    <property type="evidence" value="ECO:0007669"/>
    <property type="project" value="TreeGrafter"/>
</dbReference>
<proteinExistence type="inferred from homology"/>
<dbReference type="AlphaFoldDB" id="A0A9W6YJ67"/>
<evidence type="ECO:0000256" key="1">
    <source>
        <dbReference type="ARBA" id="ARBA00006562"/>
    </source>
</evidence>
<evidence type="ECO:0000313" key="4">
    <source>
        <dbReference type="EMBL" id="GMF64868.1"/>
    </source>
</evidence>
<comment type="subcellular location">
    <subcellularLocation>
        <location evidence="2">Nucleus</location>
    </subcellularLocation>
</comment>
<dbReference type="GO" id="GO:0046872">
    <property type="term" value="F:metal ion binding"/>
    <property type="evidence" value="ECO:0007669"/>
    <property type="project" value="UniProtKB-KW"/>
</dbReference>
<keyword evidence="2" id="KW-0378">Hydrolase</keyword>
<dbReference type="GO" id="GO:0004518">
    <property type="term" value="F:nuclease activity"/>
    <property type="evidence" value="ECO:0007669"/>
    <property type="project" value="UniProtKB-KW"/>
</dbReference>
<keyword evidence="2" id="KW-0540">Nuclease</keyword>
<dbReference type="InterPro" id="IPR013961">
    <property type="entry name" value="RAI1"/>
</dbReference>
<feature type="domain" description="RAI1-like" evidence="3">
    <location>
        <begin position="5"/>
        <end position="248"/>
    </location>
</feature>
<reference evidence="4" key="1">
    <citation type="submission" date="2023-04" db="EMBL/GenBank/DDBJ databases">
        <title>Phytophthora lilii NBRC 32176.</title>
        <authorList>
            <person name="Ichikawa N."/>
            <person name="Sato H."/>
            <person name="Tonouchi N."/>
        </authorList>
    </citation>
    <scope>NUCLEOTIDE SEQUENCE</scope>
    <source>
        <strain evidence="4">NBRC 32176</strain>
    </source>
</reference>
<dbReference type="EC" id="3.6.1.-" evidence="2"/>
<keyword evidence="5" id="KW-1185">Reference proteome</keyword>
<dbReference type="GO" id="GO:0005829">
    <property type="term" value="C:cytosol"/>
    <property type="evidence" value="ECO:0007669"/>
    <property type="project" value="TreeGrafter"/>
</dbReference>
<evidence type="ECO:0000259" key="3">
    <source>
        <dbReference type="Pfam" id="PF08652"/>
    </source>
</evidence>
<comment type="similarity">
    <text evidence="1 2">Belongs to the DXO/Dom3Z family.</text>
</comment>
<protein>
    <recommendedName>
        <fullName evidence="2">Decapping nuclease</fullName>
        <ecNumber evidence="2">3.6.1.-</ecNumber>
    </recommendedName>
</protein>
<comment type="function">
    <text evidence="2">Decapping enzyme for NAD-capped RNAs: specifically hydrolyzes the nicotinamide adenine dinucleotide (NAD) cap from a subset of RNAs by removing the entire NAD moiety from the 5'-end of an NAD-capped RNA.</text>
</comment>
<evidence type="ECO:0000313" key="5">
    <source>
        <dbReference type="Proteomes" id="UP001165083"/>
    </source>
</evidence>
<dbReference type="InterPro" id="IPR039039">
    <property type="entry name" value="RAI1-like_fam"/>
</dbReference>
<dbReference type="GO" id="GO:0000956">
    <property type="term" value="P:nuclear-transcribed mRNA catabolic process"/>
    <property type="evidence" value="ECO:0007669"/>
    <property type="project" value="TreeGrafter"/>
</dbReference>
<accession>A0A9W6YJ67</accession>
<dbReference type="EMBL" id="BSXW01012435">
    <property type="protein sequence ID" value="GMF64868.1"/>
    <property type="molecule type" value="Genomic_DNA"/>
</dbReference>
<organism evidence="4 5">
    <name type="scientific">Phytophthora lilii</name>
    <dbReference type="NCBI Taxonomy" id="2077276"/>
    <lineage>
        <taxon>Eukaryota</taxon>
        <taxon>Sar</taxon>
        <taxon>Stramenopiles</taxon>
        <taxon>Oomycota</taxon>
        <taxon>Peronosporomycetes</taxon>
        <taxon>Peronosporales</taxon>
        <taxon>Peronosporaceae</taxon>
        <taxon>Phytophthora</taxon>
    </lineage>
</organism>